<dbReference type="InterPro" id="IPR036662">
    <property type="entry name" value="PTS_EIIA_man-typ_sf"/>
</dbReference>
<feature type="region of interest" description="Disordered" evidence="8">
    <location>
        <begin position="183"/>
        <end position="206"/>
    </location>
</feature>
<dbReference type="InterPro" id="IPR051471">
    <property type="entry name" value="Bacterial_PTS_sugar_comp"/>
</dbReference>
<evidence type="ECO:0000256" key="8">
    <source>
        <dbReference type="SAM" id="MobiDB-lite"/>
    </source>
</evidence>
<keyword evidence="6" id="KW-0598">Phosphotransferase system</keyword>
<dbReference type="GO" id="GO:0009401">
    <property type="term" value="P:phosphoenolpyruvate-dependent sugar phosphotransferase system"/>
    <property type="evidence" value="ECO:0007669"/>
    <property type="project" value="UniProtKB-KW"/>
</dbReference>
<reference evidence="11" key="3">
    <citation type="submission" date="2025-08" db="UniProtKB">
        <authorList>
            <consortium name="RefSeq"/>
        </authorList>
    </citation>
    <scope>IDENTIFICATION</scope>
</reference>
<dbReference type="AlphaFoldDB" id="A0A9U5G0C0"/>
<dbReference type="Gene3D" id="3.40.50.510">
    <property type="entry name" value="Phosphotransferase system, mannose-type IIA component"/>
    <property type="match status" value="1"/>
</dbReference>
<dbReference type="PANTHER" id="PTHR33799:SF1">
    <property type="entry name" value="PTS SYSTEM MANNOSE-SPECIFIC EIIAB COMPONENT-RELATED"/>
    <property type="match status" value="1"/>
</dbReference>
<dbReference type="InterPro" id="IPR004701">
    <property type="entry name" value="PTS_EIIA_man-typ"/>
</dbReference>
<evidence type="ECO:0000256" key="6">
    <source>
        <dbReference type="ARBA" id="ARBA00022683"/>
    </source>
</evidence>
<dbReference type="CDD" id="cd00006">
    <property type="entry name" value="PTS_IIA_man"/>
    <property type="match status" value="1"/>
</dbReference>
<comment type="subcellular location">
    <subcellularLocation>
        <location evidence="1">Cytoplasm</location>
    </subcellularLocation>
</comment>
<feature type="domain" description="PTS EIIA type-4" evidence="9">
    <location>
        <begin position="54"/>
        <end position="174"/>
    </location>
</feature>
<evidence type="ECO:0000256" key="1">
    <source>
        <dbReference type="ARBA" id="ARBA00004496"/>
    </source>
</evidence>
<reference evidence="11" key="1">
    <citation type="journal article" date="1999" name="Biochim. Biophys. Acta">
        <title>Structure/function studies on the bacterial carbohydrate transporters, enzymes II, of the phosphoenolpyruvate-dependent phosphotransferase system.</title>
        <authorList>
            <person name="Robillard G.T."/>
            <person name="Broos J."/>
        </authorList>
    </citation>
    <scope>NUCLEOTIDE SEQUENCE</scope>
</reference>
<dbReference type="GO" id="GO:0005737">
    <property type="term" value="C:cytoplasm"/>
    <property type="evidence" value="ECO:0007669"/>
    <property type="project" value="UniProtKB-SubCell"/>
</dbReference>
<dbReference type="InterPro" id="IPR033887">
    <property type="entry name" value="PTS_IIA_man"/>
</dbReference>
<dbReference type="PANTHER" id="PTHR33799">
    <property type="entry name" value="PTS PERMEASE-RELATED-RELATED"/>
    <property type="match status" value="1"/>
</dbReference>
<protein>
    <submittedName>
        <fullName evidence="11">PTS sugar transporter subunit IIA</fullName>
    </submittedName>
</protein>
<dbReference type="SUPFAM" id="SSF53062">
    <property type="entry name" value="PTS system fructose IIA component-like"/>
    <property type="match status" value="1"/>
</dbReference>
<keyword evidence="3" id="KW-0963">Cytoplasm</keyword>
<evidence type="ECO:0000256" key="4">
    <source>
        <dbReference type="ARBA" id="ARBA00022597"/>
    </source>
</evidence>
<dbReference type="GO" id="GO:0016301">
    <property type="term" value="F:kinase activity"/>
    <property type="evidence" value="ECO:0007669"/>
    <property type="project" value="UniProtKB-KW"/>
</dbReference>
<keyword evidence="7" id="KW-0418">Kinase</keyword>
<keyword evidence="4 11" id="KW-0762">Sugar transport</keyword>
<accession>A0A9U5G0C0</accession>
<dbReference type="RefSeq" id="WP_245591359.1">
    <property type="nucleotide sequence ID" value="NZ_AXWS01000014.1"/>
</dbReference>
<dbReference type="PROSITE" id="PS51096">
    <property type="entry name" value="PTS_EIIA_TYPE_4"/>
    <property type="match status" value="1"/>
</dbReference>
<evidence type="ECO:0000256" key="7">
    <source>
        <dbReference type="ARBA" id="ARBA00022777"/>
    </source>
</evidence>
<sequence length="206" mass="21170">MTTAARAPIAAARRPGTLRPTVVVPGTGLASPQQAAPVARPQGATPANLTAPAMIGILLVAHAPLGEAFAAAARHVFGEVPRLAVIDVLPDAPTGPMIERVAACVEAVGDGDGVLVLTDLFGATPCNIAANVADSQTKVISGANLPMLLRAISYRREPLSVMAEKVVTGGSLGIVQVGSRAPQRQAVVPDGTRESLRSYHQQQQQQ</sequence>
<organism evidence="10 11">
    <name type="scientific">Derxia gummosa DSM 723</name>
    <dbReference type="NCBI Taxonomy" id="1121388"/>
    <lineage>
        <taxon>Bacteria</taxon>
        <taxon>Pseudomonadati</taxon>
        <taxon>Pseudomonadota</taxon>
        <taxon>Betaproteobacteria</taxon>
        <taxon>Burkholderiales</taxon>
        <taxon>Alcaligenaceae</taxon>
        <taxon>Derxia</taxon>
    </lineage>
</organism>
<evidence type="ECO:0000259" key="9">
    <source>
        <dbReference type="PROSITE" id="PS51096"/>
    </source>
</evidence>
<dbReference type="Pfam" id="PF03610">
    <property type="entry name" value="EIIA-man"/>
    <property type="match status" value="1"/>
</dbReference>
<evidence type="ECO:0000313" key="10">
    <source>
        <dbReference type="Proteomes" id="UP000675920"/>
    </source>
</evidence>
<reference evidence="11" key="2">
    <citation type="journal article" date="2001" name="FEBS Lett.">
        <title>Carbohydrate transporters of the bacterial phosphoenolpyruvate: sugar phosphotransferase system (PTS).</title>
        <authorList>
            <person name="Siebold C."/>
            <person name="Flukiger K."/>
            <person name="Beutler R."/>
            <person name="Erni B."/>
        </authorList>
    </citation>
    <scope>NUCLEOTIDE SEQUENCE</scope>
</reference>
<proteinExistence type="predicted"/>
<evidence type="ECO:0000256" key="5">
    <source>
        <dbReference type="ARBA" id="ARBA00022679"/>
    </source>
</evidence>
<evidence type="ECO:0000313" key="11">
    <source>
        <dbReference type="RefSeq" id="WP_245591359.1"/>
    </source>
</evidence>
<evidence type="ECO:0000256" key="2">
    <source>
        <dbReference type="ARBA" id="ARBA00022448"/>
    </source>
</evidence>
<keyword evidence="2" id="KW-0813">Transport</keyword>
<name>A0A9U5G0C0_9BURK</name>
<evidence type="ECO:0000256" key="3">
    <source>
        <dbReference type="ARBA" id="ARBA00022490"/>
    </source>
</evidence>
<dbReference type="GO" id="GO:0016020">
    <property type="term" value="C:membrane"/>
    <property type="evidence" value="ECO:0007669"/>
    <property type="project" value="InterPro"/>
</dbReference>
<dbReference type="Proteomes" id="UP000675920">
    <property type="component" value="Unplaced"/>
</dbReference>
<keyword evidence="5" id="KW-0808">Transferase</keyword>
<keyword evidence="10" id="KW-1185">Reference proteome</keyword>